<gene>
    <name evidence="5" type="ORF">B0A64_13695</name>
</gene>
<feature type="domain" description="DUF5118" evidence="4">
    <location>
        <begin position="40"/>
        <end position="87"/>
    </location>
</feature>
<comment type="caution">
    <text evidence="5">The sequence shown here is derived from an EMBL/GenBank/DDBJ whole genome shotgun (WGS) entry which is preliminary data.</text>
</comment>
<dbReference type="InterPro" id="IPR033413">
    <property type="entry name" value="DUF5117"/>
</dbReference>
<dbReference type="GO" id="GO:0008237">
    <property type="term" value="F:metallopeptidase activity"/>
    <property type="evidence" value="ECO:0007669"/>
    <property type="project" value="InterPro"/>
</dbReference>
<evidence type="ECO:0000259" key="2">
    <source>
        <dbReference type="Pfam" id="PF16313"/>
    </source>
</evidence>
<feature type="domain" description="DUF5117" evidence="3">
    <location>
        <begin position="101"/>
        <end position="281"/>
    </location>
</feature>
<dbReference type="AlphaFoldDB" id="A0A227P5B2"/>
<dbReference type="PANTHER" id="PTHR38478:SF1">
    <property type="entry name" value="ZINC DEPENDENT METALLOPROTEASE DOMAIN LIPOPROTEIN"/>
    <property type="match status" value="1"/>
</dbReference>
<keyword evidence="6" id="KW-1185">Reference proteome</keyword>
<evidence type="ECO:0000313" key="5">
    <source>
        <dbReference type="EMBL" id="OXG05111.1"/>
    </source>
</evidence>
<feature type="chain" id="PRO_5030039263" description="Zinc-dependent metalloprotease" evidence="1">
    <location>
        <begin position="21"/>
        <end position="812"/>
    </location>
</feature>
<feature type="domain" description="EcxA zinc-binding" evidence="2">
    <location>
        <begin position="414"/>
        <end position="731"/>
    </location>
</feature>
<keyword evidence="1" id="KW-0732">Signal</keyword>
<organism evidence="5 6">
    <name type="scientific">Flavobacterium araucananum</name>
    <dbReference type="NCBI Taxonomy" id="946678"/>
    <lineage>
        <taxon>Bacteria</taxon>
        <taxon>Pseudomonadati</taxon>
        <taxon>Bacteroidota</taxon>
        <taxon>Flavobacteriia</taxon>
        <taxon>Flavobacteriales</taxon>
        <taxon>Flavobacteriaceae</taxon>
        <taxon>Flavobacterium</taxon>
    </lineage>
</organism>
<dbReference type="InterPro" id="IPR024079">
    <property type="entry name" value="MetalloPept_cat_dom_sf"/>
</dbReference>
<dbReference type="Pfam" id="PF17148">
    <property type="entry name" value="DUF5117"/>
    <property type="match status" value="1"/>
</dbReference>
<evidence type="ECO:0000256" key="1">
    <source>
        <dbReference type="SAM" id="SignalP"/>
    </source>
</evidence>
<dbReference type="InterPro" id="IPR033428">
    <property type="entry name" value="DUF5118"/>
</dbReference>
<protein>
    <recommendedName>
        <fullName evidence="7">Zinc-dependent metalloprotease</fullName>
    </recommendedName>
</protein>
<evidence type="ECO:0000313" key="6">
    <source>
        <dbReference type="Proteomes" id="UP000214684"/>
    </source>
</evidence>
<dbReference type="Pfam" id="PF16313">
    <property type="entry name" value="DUF4953"/>
    <property type="match status" value="1"/>
</dbReference>
<feature type="signal peptide" evidence="1">
    <location>
        <begin position="1"/>
        <end position="20"/>
    </location>
</feature>
<dbReference type="EMBL" id="MUGS01000027">
    <property type="protein sequence ID" value="OXG05111.1"/>
    <property type="molecule type" value="Genomic_DNA"/>
</dbReference>
<dbReference type="PANTHER" id="PTHR38478">
    <property type="entry name" value="PEPTIDASE M1A AND M12B"/>
    <property type="match status" value="1"/>
</dbReference>
<sequence length="812" mass="92250">MLRKNILYALLILLPFYLSAQVIPPPSSPGNLPKVAVDPVPFEKLITPESKSVMGMINVYTVKDRYYFEIKDSILNRPILVLNRIVQSSAAIDKAKEGYAGEEMGENTIMFRKGNDKKIFITSFITNDRSLDSSENGLKRELDLNNTPGILMSFDVKAYGAKKNSTLIDVTDLLSGNSRIISGASFNEKAFQPDKSYVDKIQSFPINTEIQGYKTYGIGSKDSTMTVVLNTSFLLLPKKAMHERYNDPRVGYFSPFNFDYDKDPKFASMVAKISRWRLEPKPQDIEKYKRGELVEPIKPILFYIDPATPKRWVPYLIAGVNDWQAAFEKAGFKNAIKAIEVSQNDTDWNMNDARYSVIVYMPSLDANAMGPSVMDVRSGEIIASHVSWYHNVMTLLHDWYFLQAGTIDKNAQHQEFSEELMGQLIRFVSSHEIGHTLGLAHNFGSSSTVPVEKLRDKKWVEENGHTPSIMDYARFNYVAQPEDNISQKGIFPRIGDYDKWAVEWGYRVYPDLKDKREEAKLLFKKITDTLKVNPRLYFGSQEIFGITDPRRQNEDLSDNVMVANSYGIKNLKRILPNLPEWSKMPTDQFGERSGNGLKRSYSALLSQLSLYHSHVVNTIGKGYSTYTAVGDTTKVFSLVPKSKQREALAYLNKQVFHEEPIWLQPDNVLDQVWMPTKGKLTQNIAGNILRDVLDMQKMMNLESAALLYGDKTYTPQDLFKDLDYGVWPELSTGTTVGNYHMALQQQYISSLLLAVTTPAVNNIPLSGVIREQLLSLKNKIKMTLPKIKDTATKYHYNDILLQIASVEEESIN</sequence>
<dbReference type="Gene3D" id="3.40.390.10">
    <property type="entry name" value="Collagenase (Catalytic Domain)"/>
    <property type="match status" value="1"/>
</dbReference>
<dbReference type="InterPro" id="IPR034032">
    <property type="entry name" value="Zn_MMP-like_bac"/>
</dbReference>
<evidence type="ECO:0008006" key="7">
    <source>
        <dbReference type="Google" id="ProtNLM"/>
    </source>
</evidence>
<evidence type="ECO:0000259" key="3">
    <source>
        <dbReference type="Pfam" id="PF17148"/>
    </source>
</evidence>
<dbReference type="OrthoDB" id="9776599at2"/>
<dbReference type="Proteomes" id="UP000214684">
    <property type="component" value="Unassembled WGS sequence"/>
</dbReference>
<dbReference type="InterPro" id="IPR032534">
    <property type="entry name" value="EcxA_zinc-bd"/>
</dbReference>
<dbReference type="Pfam" id="PF17162">
    <property type="entry name" value="DUF5118"/>
    <property type="match status" value="1"/>
</dbReference>
<reference evidence="5 6" key="1">
    <citation type="submission" date="2016-11" db="EMBL/GenBank/DDBJ databases">
        <title>Whole genomes of Flavobacteriaceae.</title>
        <authorList>
            <person name="Stine C."/>
            <person name="Li C."/>
            <person name="Tadesse D."/>
        </authorList>
    </citation>
    <scope>NUCLEOTIDE SEQUENCE [LARGE SCALE GENOMIC DNA]</scope>
    <source>
        <strain evidence="5 6">DSM 24704</strain>
    </source>
</reference>
<dbReference type="RefSeq" id="WP_123875919.1">
    <property type="nucleotide sequence ID" value="NZ_MUGS01000027.1"/>
</dbReference>
<dbReference type="SUPFAM" id="SSF55486">
    <property type="entry name" value="Metalloproteases ('zincins'), catalytic domain"/>
    <property type="match status" value="1"/>
</dbReference>
<evidence type="ECO:0000259" key="4">
    <source>
        <dbReference type="Pfam" id="PF17162"/>
    </source>
</evidence>
<accession>A0A227P5B2</accession>
<proteinExistence type="predicted"/>
<dbReference type="CDD" id="cd04276">
    <property type="entry name" value="ZnMc_MMP_like_2"/>
    <property type="match status" value="1"/>
</dbReference>
<name>A0A227P5B2_9FLAO</name>